<dbReference type="PANTHER" id="PTHR21240:SF28">
    <property type="entry name" value="ISO-OROTATE DECARBOXYLASE (EUROFUNG)"/>
    <property type="match status" value="1"/>
</dbReference>
<dbReference type="Proteomes" id="UP000223913">
    <property type="component" value="Unassembled WGS sequence"/>
</dbReference>
<dbReference type="RefSeq" id="WP_099154897.1">
    <property type="nucleotide sequence ID" value="NZ_PDUD01000050.1"/>
</dbReference>
<dbReference type="GO" id="GO:0019748">
    <property type="term" value="P:secondary metabolic process"/>
    <property type="evidence" value="ECO:0007669"/>
    <property type="project" value="TreeGrafter"/>
</dbReference>
<evidence type="ECO:0000259" key="2">
    <source>
        <dbReference type="Pfam" id="PF04909"/>
    </source>
</evidence>
<dbReference type="SUPFAM" id="SSF51556">
    <property type="entry name" value="Metallo-dependent hydrolases"/>
    <property type="match status" value="1"/>
</dbReference>
<dbReference type="Gene3D" id="3.20.20.140">
    <property type="entry name" value="Metal-dependent hydrolases"/>
    <property type="match status" value="1"/>
</dbReference>
<comment type="caution">
    <text evidence="3">The sequence shown here is derived from an EMBL/GenBank/DDBJ whole genome shotgun (WGS) entry which is preliminary data.</text>
</comment>
<dbReference type="GO" id="GO:0016831">
    <property type="term" value="F:carboxy-lyase activity"/>
    <property type="evidence" value="ECO:0007669"/>
    <property type="project" value="InterPro"/>
</dbReference>
<evidence type="ECO:0000313" key="3">
    <source>
        <dbReference type="EMBL" id="PHN01711.1"/>
    </source>
</evidence>
<evidence type="ECO:0000256" key="1">
    <source>
        <dbReference type="ARBA" id="ARBA00023239"/>
    </source>
</evidence>
<keyword evidence="4" id="KW-1185">Reference proteome</keyword>
<keyword evidence="1" id="KW-0456">Lyase</keyword>
<evidence type="ECO:0000313" key="4">
    <source>
        <dbReference type="Proteomes" id="UP000223913"/>
    </source>
</evidence>
<protein>
    <recommendedName>
        <fullName evidence="2">Amidohydrolase-related domain-containing protein</fullName>
    </recommendedName>
</protein>
<accession>A0A2D0MZL1</accession>
<dbReference type="GO" id="GO:0005737">
    <property type="term" value="C:cytoplasm"/>
    <property type="evidence" value="ECO:0007669"/>
    <property type="project" value="TreeGrafter"/>
</dbReference>
<dbReference type="EMBL" id="PDUD01000050">
    <property type="protein sequence ID" value="PHN01711.1"/>
    <property type="molecule type" value="Genomic_DNA"/>
</dbReference>
<dbReference type="InterPro" id="IPR032465">
    <property type="entry name" value="ACMSD"/>
</dbReference>
<dbReference type="OrthoDB" id="9771932at2"/>
<proteinExistence type="predicted"/>
<dbReference type="AlphaFoldDB" id="A0A2D0MZL1"/>
<organism evidence="3 4">
    <name type="scientific">Flavilitoribacter nigricans (strain ATCC 23147 / DSM 23189 / NBRC 102662 / NCIMB 1420 / SS-2)</name>
    <name type="common">Lewinella nigricans</name>
    <dbReference type="NCBI Taxonomy" id="1122177"/>
    <lineage>
        <taxon>Bacteria</taxon>
        <taxon>Pseudomonadati</taxon>
        <taxon>Bacteroidota</taxon>
        <taxon>Saprospiria</taxon>
        <taxon>Saprospirales</taxon>
        <taxon>Lewinellaceae</taxon>
        <taxon>Flavilitoribacter</taxon>
    </lineage>
</organism>
<reference evidence="3 4" key="1">
    <citation type="submission" date="2017-10" db="EMBL/GenBank/DDBJ databases">
        <title>The draft genome sequence of Lewinella nigricans NBRC 102662.</title>
        <authorList>
            <person name="Wang K."/>
        </authorList>
    </citation>
    <scope>NUCLEOTIDE SEQUENCE [LARGE SCALE GENOMIC DNA]</scope>
    <source>
        <strain evidence="3 4">NBRC 102662</strain>
    </source>
</reference>
<dbReference type="InterPro" id="IPR032466">
    <property type="entry name" value="Metal_Hydrolase"/>
</dbReference>
<dbReference type="InterPro" id="IPR006680">
    <property type="entry name" value="Amidohydro-rel"/>
</dbReference>
<dbReference type="PANTHER" id="PTHR21240">
    <property type="entry name" value="2-AMINO-3-CARBOXYLMUCONATE-6-SEMIALDEHYDE DECARBOXYLASE"/>
    <property type="match status" value="1"/>
</dbReference>
<sequence>MKYLALIFLYLVSFQTSNGQLAADDLKIVDYHVHIFSEALLENLELQGYDMAGSGFQILETDKSSYRDIDRILQQNSRAKMLLISAGYAYDDRDREDKAGSEQVVQRENDLLSTIVHRYPDRLIGFYGVHPLQDFSLQEIVRCDEELKLHGIKLHLQGNRIRLDDTTHLNHLKAIFDLAAARSIPLLIHNNAWDLQAGAEYARQFIDNLLKDADPLTIIFAHTGGGGAYFDYTHDLLAVFRDYFAEDETSGKHRIYFELSGTVSDKDIPGERPLSDLAEMITAIGAERFLFGSDYPVRNSEKYIQELSEQLPLDESVLKGIIERDIFDLLKSK</sequence>
<name>A0A2D0MZL1_FLAN2</name>
<dbReference type="Pfam" id="PF04909">
    <property type="entry name" value="Amidohydro_2"/>
    <property type="match status" value="1"/>
</dbReference>
<feature type="domain" description="Amidohydrolase-related" evidence="2">
    <location>
        <begin position="29"/>
        <end position="308"/>
    </location>
</feature>
<dbReference type="GO" id="GO:0016787">
    <property type="term" value="F:hydrolase activity"/>
    <property type="evidence" value="ECO:0007669"/>
    <property type="project" value="InterPro"/>
</dbReference>
<gene>
    <name evidence="3" type="ORF">CRP01_35785</name>
</gene>